<dbReference type="InterPro" id="IPR013078">
    <property type="entry name" value="His_Pase_superF_clade-1"/>
</dbReference>
<sequence length="282" mass="30052">MRTPLDRSPRGPRPRWQARWIVGRTRDLPARAAQSSARTTPSHSPLCSISSSPLVVGRFQFGSSVAPDGPPETETSMTGRQPKSYSGSPHMNRRHALQALGGLMLQATGAHAGYGAALASLRAGGVLLLRHAQTEPGIGDPPGFRIDDCGTQRNLSAAGRAQARAAGDALRAHGVRIDAVYSSAWCRCIDTAAQMFPDLRVDLLPALNSFFDGQGDRERQTAALRDWIAKLDEGRRVAMVTHQVNVLALTGDNLAMGGAVLIAPDGRGGIRRLGRVVLDGDQ</sequence>
<comment type="caution">
    <text evidence="2">The sequence shown here is derived from an EMBL/GenBank/DDBJ whole genome shotgun (WGS) entry which is preliminary data.</text>
</comment>
<dbReference type="Gene3D" id="3.40.50.1240">
    <property type="entry name" value="Phosphoglycerate mutase-like"/>
    <property type="match status" value="1"/>
</dbReference>
<evidence type="ECO:0000313" key="3">
    <source>
        <dbReference type="Proteomes" id="UP000005019"/>
    </source>
</evidence>
<dbReference type="Proteomes" id="UP000005019">
    <property type="component" value="Unassembled WGS sequence"/>
</dbReference>
<dbReference type="STRING" id="1000565.METUNv1_00069"/>
<evidence type="ECO:0000313" key="2">
    <source>
        <dbReference type="EMBL" id="EGK73442.1"/>
    </source>
</evidence>
<feature type="region of interest" description="Disordered" evidence="1">
    <location>
        <begin position="61"/>
        <end position="90"/>
    </location>
</feature>
<accession>F5R7D9</accession>
<dbReference type="AlphaFoldDB" id="F5R7D9"/>
<evidence type="ECO:0000256" key="1">
    <source>
        <dbReference type="SAM" id="MobiDB-lite"/>
    </source>
</evidence>
<dbReference type="SMART" id="SM00855">
    <property type="entry name" value="PGAM"/>
    <property type="match status" value="1"/>
</dbReference>
<dbReference type="SUPFAM" id="SSF53254">
    <property type="entry name" value="Phosphoglycerate mutase-like"/>
    <property type="match status" value="1"/>
</dbReference>
<dbReference type="InterPro" id="IPR029033">
    <property type="entry name" value="His_PPase_superfam"/>
</dbReference>
<name>F5R7D9_METUF</name>
<keyword evidence="3" id="KW-1185">Reference proteome</keyword>
<organism evidence="2 3">
    <name type="scientific">Methyloversatilis universalis (strain ATCC BAA-1314 / DSM 25237 / JCM 13912 / CCUG 52030 / FAM5)</name>
    <dbReference type="NCBI Taxonomy" id="1000565"/>
    <lineage>
        <taxon>Bacteria</taxon>
        <taxon>Pseudomonadati</taxon>
        <taxon>Pseudomonadota</taxon>
        <taxon>Betaproteobacteria</taxon>
        <taxon>Nitrosomonadales</taxon>
        <taxon>Sterolibacteriaceae</taxon>
        <taxon>Methyloversatilis</taxon>
    </lineage>
</organism>
<feature type="compositionally biased region" description="Polar residues" evidence="1">
    <location>
        <begin position="73"/>
        <end position="89"/>
    </location>
</feature>
<dbReference type="EMBL" id="AFHG01000028">
    <property type="protein sequence ID" value="EGK73442.1"/>
    <property type="molecule type" value="Genomic_DNA"/>
</dbReference>
<dbReference type="eggNOG" id="COG0406">
    <property type="taxonomic scope" value="Bacteria"/>
</dbReference>
<protein>
    <submittedName>
        <fullName evidence="2">Phosphoglycerate mutase</fullName>
    </submittedName>
</protein>
<dbReference type="Pfam" id="PF00300">
    <property type="entry name" value="His_Phos_1"/>
    <property type="match status" value="1"/>
</dbReference>
<reference evidence="2 3" key="1">
    <citation type="journal article" date="2011" name="J. Bacteriol.">
        <title>Genome sequence of Methyloversatilis universalis FAM5T, a methylotrophic representative of the order Rhodocyclales.</title>
        <authorList>
            <person name="Kittichotirat W."/>
            <person name="Good N.M."/>
            <person name="Hall R."/>
            <person name="Bringel F."/>
            <person name="Lajus A."/>
            <person name="Medigue C."/>
            <person name="Smalley N.E."/>
            <person name="Beck D."/>
            <person name="Bumgarner R."/>
            <person name="Vuilleumier S."/>
            <person name="Kalyuzhnaya M.G."/>
        </authorList>
    </citation>
    <scope>NUCLEOTIDE SEQUENCE [LARGE SCALE GENOMIC DNA]</scope>
    <source>
        <strain evidence="3">ATCC BAA-1314 / JCM 13912 / FAM5</strain>
    </source>
</reference>
<gene>
    <name evidence="2" type="ORF">METUNv1_00069</name>
</gene>
<proteinExistence type="predicted"/>
<dbReference type="CDD" id="cd07067">
    <property type="entry name" value="HP_PGM_like"/>
    <property type="match status" value="1"/>
</dbReference>
<feature type="region of interest" description="Disordered" evidence="1">
    <location>
        <begin position="27"/>
        <end position="46"/>
    </location>
</feature>